<protein>
    <submittedName>
        <fullName evidence="2">OpgC domain-containing protein</fullName>
    </submittedName>
</protein>
<evidence type="ECO:0000313" key="2">
    <source>
        <dbReference type="EMBL" id="RWY44627.1"/>
    </source>
</evidence>
<comment type="caution">
    <text evidence="2">The sequence shown here is derived from an EMBL/GenBank/DDBJ whole genome shotgun (WGS) entry which is preliminary data.</text>
</comment>
<gene>
    <name evidence="2" type="ORF">EP867_01385</name>
</gene>
<keyword evidence="3" id="KW-1185">Reference proteome</keyword>
<proteinExistence type="predicted"/>
<feature type="transmembrane region" description="Helical" evidence="1">
    <location>
        <begin position="306"/>
        <end position="326"/>
    </location>
</feature>
<keyword evidence="1" id="KW-1133">Transmembrane helix</keyword>
<dbReference type="EMBL" id="SBLC01000002">
    <property type="protein sequence ID" value="RWY44627.1"/>
    <property type="molecule type" value="Genomic_DNA"/>
</dbReference>
<dbReference type="InterPro" id="IPR014550">
    <property type="entry name" value="UCP028704_OpgC"/>
</dbReference>
<feature type="transmembrane region" description="Helical" evidence="1">
    <location>
        <begin position="332"/>
        <end position="351"/>
    </location>
</feature>
<evidence type="ECO:0000256" key="1">
    <source>
        <dbReference type="SAM" id="Phobius"/>
    </source>
</evidence>
<keyword evidence="1" id="KW-0472">Membrane</keyword>
<feature type="transmembrane region" description="Helical" evidence="1">
    <location>
        <begin position="126"/>
        <end position="147"/>
    </location>
</feature>
<keyword evidence="1" id="KW-0812">Transmembrane</keyword>
<dbReference type="AlphaFoldDB" id="A0A3S3UJ89"/>
<name>A0A3S3UJ89_9RHOB</name>
<dbReference type="PANTHER" id="PTHR38592">
    <property type="entry name" value="BLL4819 PROTEIN"/>
    <property type="match status" value="1"/>
</dbReference>
<dbReference type="PANTHER" id="PTHR38592:SF3">
    <property type="entry name" value="BLL4819 PROTEIN"/>
    <property type="match status" value="1"/>
</dbReference>
<feature type="transmembrane region" description="Helical" evidence="1">
    <location>
        <begin position="154"/>
        <end position="171"/>
    </location>
</feature>
<organism evidence="2 3">
    <name type="scientific">Falsigemmobacter intermedius</name>
    <dbReference type="NCBI Taxonomy" id="1553448"/>
    <lineage>
        <taxon>Bacteria</taxon>
        <taxon>Pseudomonadati</taxon>
        <taxon>Pseudomonadota</taxon>
        <taxon>Alphaproteobacteria</taxon>
        <taxon>Rhodobacterales</taxon>
        <taxon>Paracoccaceae</taxon>
        <taxon>Falsigemmobacter</taxon>
    </lineage>
</organism>
<sequence>MIRGLALAMIFINHVPGNHYEVLTSKNFGFSDAAEAFVLLAGVSAALAYAKHFEAKRWWAGIAGPWHRAWVLYMVHIVISVTVLGLVAAMLRFGEVPELISRDNFNRFVEDPVGVLIGLPLLLHQFGYVNILPLYILLMLVAPLLIWAGQRRPGWLLIGSLAVWAAAGITWQNLPNYPNQGGWFLNPFSWQLIFVLGVLTGLALRGKRRFVPVRRGLILAAAVYASLAFLVKQVPLVDQGFYVVMKTLREAGVPYLLVDFNKGYLQLPRLLHVLSLAYLISVSTHVRAFSASRWAWPLVVMGRQALPVFAVGTVLSFAARAALHYFDPTLTIVEDVVILGGLLALVLLAWVKELSRAALGAPRPPIVTEEPGQVAVPRSRPAQI</sequence>
<feature type="transmembrane region" description="Helical" evidence="1">
    <location>
        <begin position="267"/>
        <end position="286"/>
    </location>
</feature>
<feature type="transmembrane region" description="Helical" evidence="1">
    <location>
        <begin position="33"/>
        <end position="50"/>
    </location>
</feature>
<reference evidence="2 3" key="1">
    <citation type="journal article" date="2015" name="Int. J. Syst. Evol. Microbiol.">
        <title>Gemmobacter intermedius sp. nov., isolated from a white stork (Ciconia ciconia).</title>
        <authorList>
            <person name="Kampfer P."/>
            <person name="Jerzak L."/>
            <person name="Wilharm G."/>
            <person name="Golke J."/>
            <person name="Busse H.J."/>
            <person name="Glaeser S.P."/>
        </authorList>
    </citation>
    <scope>NUCLEOTIDE SEQUENCE [LARGE SCALE GENOMIC DNA]</scope>
    <source>
        <strain evidence="2 3">119/4</strain>
    </source>
</reference>
<feature type="transmembrane region" description="Helical" evidence="1">
    <location>
        <begin position="216"/>
        <end position="235"/>
    </location>
</feature>
<dbReference type="Pfam" id="PF10129">
    <property type="entry name" value="OpgC_C"/>
    <property type="match status" value="1"/>
</dbReference>
<dbReference type="PIRSF" id="PIRSF028704">
    <property type="entry name" value="UPC028704"/>
    <property type="match status" value="1"/>
</dbReference>
<evidence type="ECO:0000313" key="3">
    <source>
        <dbReference type="Proteomes" id="UP000287168"/>
    </source>
</evidence>
<accession>A0A3S3UJ89</accession>
<feature type="transmembrane region" description="Helical" evidence="1">
    <location>
        <begin position="70"/>
        <end position="91"/>
    </location>
</feature>
<feature type="transmembrane region" description="Helical" evidence="1">
    <location>
        <begin position="183"/>
        <end position="204"/>
    </location>
</feature>
<dbReference type="Proteomes" id="UP000287168">
    <property type="component" value="Unassembled WGS sequence"/>
</dbReference>
<dbReference type="OrthoDB" id="9775975at2"/>